<comment type="similarity">
    <text evidence="1 9">Belongs to the lysophospholipase family.</text>
</comment>
<reference evidence="12 13" key="1">
    <citation type="submission" date="2019-05" db="EMBL/GenBank/DDBJ databases">
        <title>Emergence of the Ug99 lineage of the wheat stem rust pathogen through somatic hybridization.</title>
        <authorList>
            <person name="Li F."/>
            <person name="Upadhyaya N.M."/>
            <person name="Sperschneider J."/>
            <person name="Matny O."/>
            <person name="Nguyen-Phuc H."/>
            <person name="Mago R."/>
            <person name="Raley C."/>
            <person name="Miller M.E."/>
            <person name="Silverstein K.A.T."/>
            <person name="Henningsen E."/>
            <person name="Hirsch C.D."/>
            <person name="Visser B."/>
            <person name="Pretorius Z.A."/>
            <person name="Steffenson B.J."/>
            <person name="Schwessinger B."/>
            <person name="Dodds P.N."/>
            <person name="Figueroa M."/>
        </authorList>
    </citation>
    <scope>NUCLEOTIDE SEQUENCE [LARGE SCALE GENOMIC DNA]</scope>
    <source>
        <strain evidence="12">21-0</strain>
    </source>
</reference>
<keyword evidence="13" id="KW-1185">Reference proteome</keyword>
<keyword evidence="6 8" id="KW-0443">Lipid metabolism</keyword>
<dbReference type="SMART" id="SM00022">
    <property type="entry name" value="PLAc"/>
    <property type="match status" value="1"/>
</dbReference>
<dbReference type="GO" id="GO:0004623">
    <property type="term" value="F:phospholipase A2 activity"/>
    <property type="evidence" value="ECO:0007669"/>
    <property type="project" value="TreeGrafter"/>
</dbReference>
<dbReference type="AlphaFoldDB" id="A0A5B0NIJ2"/>
<evidence type="ECO:0000256" key="8">
    <source>
        <dbReference type="PROSITE-ProRule" id="PRU00555"/>
    </source>
</evidence>
<dbReference type="InterPro" id="IPR002642">
    <property type="entry name" value="LysoPLipase_cat_dom"/>
</dbReference>
<dbReference type="PANTHER" id="PTHR10728:SF33">
    <property type="entry name" value="LYSOPHOSPHOLIPASE 1-RELATED"/>
    <property type="match status" value="1"/>
</dbReference>
<comment type="catalytic activity">
    <reaction evidence="9">
        <text>a 1-acyl-sn-glycero-3-phosphocholine + H2O = sn-glycerol 3-phosphocholine + a fatty acid + H(+)</text>
        <dbReference type="Rhea" id="RHEA:15177"/>
        <dbReference type="ChEBI" id="CHEBI:15377"/>
        <dbReference type="ChEBI" id="CHEBI:15378"/>
        <dbReference type="ChEBI" id="CHEBI:16870"/>
        <dbReference type="ChEBI" id="CHEBI:28868"/>
        <dbReference type="ChEBI" id="CHEBI:58168"/>
        <dbReference type="EC" id="3.1.1.5"/>
    </reaction>
</comment>
<evidence type="ECO:0000256" key="10">
    <source>
        <dbReference type="SAM" id="MobiDB-lite"/>
    </source>
</evidence>
<evidence type="ECO:0000259" key="11">
    <source>
        <dbReference type="PROSITE" id="PS51210"/>
    </source>
</evidence>
<dbReference type="GO" id="GO:0004622">
    <property type="term" value="F:phosphatidylcholine lysophospholipase activity"/>
    <property type="evidence" value="ECO:0007669"/>
    <property type="project" value="UniProtKB-EC"/>
</dbReference>
<evidence type="ECO:0000313" key="13">
    <source>
        <dbReference type="Proteomes" id="UP000324748"/>
    </source>
</evidence>
<feature type="region of interest" description="Disordered" evidence="10">
    <location>
        <begin position="169"/>
        <end position="188"/>
    </location>
</feature>
<protein>
    <recommendedName>
        <fullName evidence="2 9">Lysophospholipase</fullName>
        <ecNumber evidence="2 9">3.1.1.5</ecNumber>
    </recommendedName>
</protein>
<proteinExistence type="inferred from homology"/>
<dbReference type="Proteomes" id="UP000324748">
    <property type="component" value="Unassembled WGS sequence"/>
</dbReference>
<dbReference type="EC" id="3.1.1.5" evidence="2 9"/>
<dbReference type="OrthoDB" id="4084751at2759"/>
<dbReference type="PANTHER" id="PTHR10728">
    <property type="entry name" value="CYTOSOLIC PHOSPHOLIPASE A2"/>
    <property type="match status" value="1"/>
</dbReference>
<dbReference type="FunFam" id="3.40.1090.10:FF:000030">
    <property type="entry name" value="Lysophospholipase"/>
    <property type="match status" value="1"/>
</dbReference>
<evidence type="ECO:0000256" key="9">
    <source>
        <dbReference type="RuleBase" id="RU362103"/>
    </source>
</evidence>
<evidence type="ECO:0000256" key="2">
    <source>
        <dbReference type="ARBA" id="ARBA00013274"/>
    </source>
</evidence>
<comment type="caution">
    <text evidence="12">The sequence shown here is derived from an EMBL/GenBank/DDBJ whole genome shotgun (WGS) entry which is preliminary data.</text>
</comment>
<dbReference type="GO" id="GO:0046475">
    <property type="term" value="P:glycerophospholipid catabolic process"/>
    <property type="evidence" value="ECO:0007669"/>
    <property type="project" value="TreeGrafter"/>
</dbReference>
<evidence type="ECO:0000313" key="12">
    <source>
        <dbReference type="EMBL" id="KAA1089141.1"/>
    </source>
</evidence>
<dbReference type="InterPro" id="IPR016035">
    <property type="entry name" value="Acyl_Trfase/lysoPLipase"/>
</dbReference>
<accession>A0A5B0NIJ2</accession>
<keyword evidence="3" id="KW-0732">Signal</keyword>
<sequence>MNGPNGGACWRVLQGARVGGTSESCHRHGDTSLGPRSQSALAACFSKSGSTWSNLILVDLDRFLQPSAAFNRDRLFTDDPLNKATISPWGNQALRQVLRPKSKRSAPSNMAFRLSTLILVGLFVCLSNVSAASARPETGSPNLRRRDPALAKSPSGNYAPTYIQCPQDPFVRAPNDKQNQQTRLGKGESDYIKDKAAQSIPLWQKYLENVKLENFNIDDFLKSAKQSGGVAALTLPNIGLALSGGGMRALCFSGSILDSFDSRNQKANEAKVGGILQLANYAVGVSGASWLLGSWATSNFPQIQTLVPNWRLSEDNSLWDWNIAKDYWSHYKTVQEKRKAGFPVSIVDAWGRILSRHFINEPDKKNSQKGKEVLWSSIRETSGYKRRDVPFVMAVTTSRPDKGEPFTPESPTYEFSAEEFGIFNPYVNASIPIEHLGSTHTAGNPDPQGCVAGFDNAGFVMGMSSNIFSRGDSPRHEKRPKYLTAVRTFINDINFEGKIPNAFKGLGKTSAFQSARYQDTDRDLILMADSGLIHENIPLFPLIQPERKLDVIIALDASADGSDEDDPNLYTYPNGTHMYSIYTKTKLPPYKGYHMPSIPNALDGTFTKLGYNKRPTFFGCEDRQGPLIVYLPNYYATGKTNTVTTKISYKPEEIDEFFFNGFALATQSMGPTQNKDWPMCLACALVDRQVLRNSAVRSAQCQACFKAYCDAP</sequence>
<organism evidence="12 13">
    <name type="scientific">Puccinia graminis f. sp. tritici</name>
    <dbReference type="NCBI Taxonomy" id="56615"/>
    <lineage>
        <taxon>Eukaryota</taxon>
        <taxon>Fungi</taxon>
        <taxon>Dikarya</taxon>
        <taxon>Basidiomycota</taxon>
        <taxon>Pucciniomycotina</taxon>
        <taxon>Pucciniomycetes</taxon>
        <taxon>Pucciniales</taxon>
        <taxon>Pucciniaceae</taxon>
        <taxon>Puccinia</taxon>
    </lineage>
</organism>
<feature type="region of interest" description="Disordered" evidence="10">
    <location>
        <begin position="133"/>
        <end position="159"/>
    </location>
</feature>
<dbReference type="Pfam" id="PF01735">
    <property type="entry name" value="PLA2_B"/>
    <property type="match status" value="1"/>
</dbReference>
<evidence type="ECO:0000256" key="4">
    <source>
        <dbReference type="ARBA" id="ARBA00022801"/>
    </source>
</evidence>
<keyword evidence="7" id="KW-0325">Glycoprotein</keyword>
<dbReference type="SUPFAM" id="SSF52151">
    <property type="entry name" value="FabD/lysophospholipase-like"/>
    <property type="match status" value="1"/>
</dbReference>
<dbReference type="Gene3D" id="3.40.1090.10">
    <property type="entry name" value="Cytosolic phospholipase A2 catalytic domain"/>
    <property type="match status" value="1"/>
</dbReference>
<evidence type="ECO:0000256" key="7">
    <source>
        <dbReference type="ARBA" id="ARBA00023180"/>
    </source>
</evidence>
<feature type="domain" description="PLA2c" evidence="11">
    <location>
        <begin position="164"/>
        <end position="712"/>
    </location>
</feature>
<name>A0A5B0NIJ2_PUCGR</name>
<evidence type="ECO:0000256" key="3">
    <source>
        <dbReference type="ARBA" id="ARBA00022729"/>
    </source>
</evidence>
<dbReference type="GO" id="GO:0005829">
    <property type="term" value="C:cytosol"/>
    <property type="evidence" value="ECO:0007669"/>
    <property type="project" value="TreeGrafter"/>
</dbReference>
<dbReference type="PROSITE" id="PS51210">
    <property type="entry name" value="PLA2C"/>
    <property type="match status" value="1"/>
</dbReference>
<gene>
    <name evidence="12" type="primary">PLB1_14</name>
    <name evidence="12" type="ORF">PGT21_008171</name>
</gene>
<keyword evidence="4 8" id="KW-0378">Hydrolase</keyword>
<evidence type="ECO:0000256" key="1">
    <source>
        <dbReference type="ARBA" id="ARBA00008780"/>
    </source>
</evidence>
<keyword evidence="5 8" id="KW-0442">Lipid degradation</keyword>
<evidence type="ECO:0000256" key="5">
    <source>
        <dbReference type="ARBA" id="ARBA00022963"/>
    </source>
</evidence>
<dbReference type="EMBL" id="VSWC01000093">
    <property type="protein sequence ID" value="KAA1089141.1"/>
    <property type="molecule type" value="Genomic_DNA"/>
</dbReference>
<evidence type="ECO:0000256" key="6">
    <source>
        <dbReference type="ARBA" id="ARBA00023098"/>
    </source>
</evidence>